<accession>T1CDT6</accession>
<dbReference type="InterPro" id="IPR058240">
    <property type="entry name" value="rSAM_sf"/>
</dbReference>
<sequence length="248" mass="27441">MLVFWETTRACGLSCLHCRASAIPDPLPGELTPDEGLRLIDQVAEFGSPPPLIVFTGGDPLRRPDLPELLSRARARGITTAVSPAVTELLTDSALRRLIDVGVTSLSLSLDGASAATHDGIRRVHGTYARTVSVVRSALDLGLKLQINTAVLRPNVNELARIFHDLRAWGVPTWEVFFLVQVGRATEELDLRPEEYESVTNFLYDASRYGVVVRTVEAPFVRRVLRLREISPYWDAPLYQSLAAELIE</sequence>
<dbReference type="EMBL" id="AUZY01000073">
    <property type="protein sequence ID" value="EQD79653.1"/>
    <property type="molecule type" value="Genomic_DNA"/>
</dbReference>
<evidence type="ECO:0000256" key="3">
    <source>
        <dbReference type="ARBA" id="ARBA00023004"/>
    </source>
</evidence>
<feature type="domain" description="Radical SAM core" evidence="5">
    <location>
        <begin position="1"/>
        <end position="214"/>
    </location>
</feature>
<dbReference type="Pfam" id="PF04055">
    <property type="entry name" value="Radical_SAM"/>
    <property type="match status" value="1"/>
</dbReference>
<protein>
    <submittedName>
        <fullName evidence="6">Radical SAM domain-containing protein</fullName>
    </submittedName>
</protein>
<dbReference type="InterPro" id="IPR006638">
    <property type="entry name" value="Elp3/MiaA/NifB-like_rSAM"/>
</dbReference>
<evidence type="ECO:0000259" key="5">
    <source>
        <dbReference type="PROSITE" id="PS51918"/>
    </source>
</evidence>
<dbReference type="GO" id="GO:0051536">
    <property type="term" value="F:iron-sulfur cluster binding"/>
    <property type="evidence" value="ECO:0007669"/>
    <property type="project" value="UniProtKB-KW"/>
</dbReference>
<reference evidence="6" key="2">
    <citation type="journal article" date="2014" name="ISME J.">
        <title>Microbial stratification in low pH oxic and suboxic macroscopic growths along an acid mine drainage.</title>
        <authorList>
            <person name="Mendez-Garcia C."/>
            <person name="Mesa V."/>
            <person name="Sprenger R.R."/>
            <person name="Richter M."/>
            <person name="Diez M.S."/>
            <person name="Solano J."/>
            <person name="Bargiela R."/>
            <person name="Golyshina O.V."/>
            <person name="Manteca A."/>
            <person name="Ramos J.L."/>
            <person name="Gallego J.R."/>
            <person name="Llorente I."/>
            <person name="Martins Dos Santos V.A."/>
            <person name="Jensen O.N."/>
            <person name="Pelaez A.I."/>
            <person name="Sanchez J."/>
            <person name="Ferrer M."/>
        </authorList>
    </citation>
    <scope>NUCLEOTIDE SEQUENCE</scope>
</reference>
<evidence type="ECO:0000256" key="4">
    <source>
        <dbReference type="ARBA" id="ARBA00023014"/>
    </source>
</evidence>
<dbReference type="GO" id="GO:0003824">
    <property type="term" value="F:catalytic activity"/>
    <property type="evidence" value="ECO:0007669"/>
    <property type="project" value="InterPro"/>
</dbReference>
<dbReference type="InterPro" id="IPR013785">
    <property type="entry name" value="Aldolase_TIM"/>
</dbReference>
<dbReference type="GO" id="GO:0046872">
    <property type="term" value="F:metal ion binding"/>
    <property type="evidence" value="ECO:0007669"/>
    <property type="project" value="UniProtKB-KW"/>
</dbReference>
<dbReference type="Gene3D" id="3.20.20.70">
    <property type="entry name" value="Aldolase class I"/>
    <property type="match status" value="1"/>
</dbReference>
<dbReference type="SUPFAM" id="SSF102114">
    <property type="entry name" value="Radical SAM enzymes"/>
    <property type="match status" value="1"/>
</dbReference>
<evidence type="ECO:0000313" key="6">
    <source>
        <dbReference type="EMBL" id="EQD79653.1"/>
    </source>
</evidence>
<feature type="non-terminal residue" evidence="6">
    <location>
        <position position="248"/>
    </location>
</feature>
<dbReference type="CDD" id="cd01335">
    <property type="entry name" value="Radical_SAM"/>
    <property type="match status" value="1"/>
</dbReference>
<dbReference type="InterPro" id="IPR050377">
    <property type="entry name" value="Radical_SAM_PqqE_MftC-like"/>
</dbReference>
<keyword evidence="3" id="KW-0408">Iron</keyword>
<keyword evidence="2" id="KW-0479">Metal-binding</keyword>
<evidence type="ECO:0000256" key="1">
    <source>
        <dbReference type="ARBA" id="ARBA00022691"/>
    </source>
</evidence>
<keyword evidence="4" id="KW-0411">Iron-sulfur</keyword>
<evidence type="ECO:0000256" key="2">
    <source>
        <dbReference type="ARBA" id="ARBA00022723"/>
    </source>
</evidence>
<dbReference type="InterPro" id="IPR007197">
    <property type="entry name" value="rSAM"/>
</dbReference>
<dbReference type="PROSITE" id="PS51918">
    <property type="entry name" value="RADICAL_SAM"/>
    <property type="match status" value="1"/>
</dbReference>
<dbReference type="PANTHER" id="PTHR11228">
    <property type="entry name" value="RADICAL SAM DOMAIN PROTEIN"/>
    <property type="match status" value="1"/>
</dbReference>
<gene>
    <name evidence="6" type="ORF">B1B_00095</name>
</gene>
<dbReference type="AlphaFoldDB" id="T1CDT6"/>
<reference evidence="6" key="1">
    <citation type="submission" date="2013-08" db="EMBL/GenBank/DDBJ databases">
        <authorList>
            <person name="Mendez C."/>
            <person name="Richter M."/>
            <person name="Ferrer M."/>
            <person name="Sanchez J."/>
        </authorList>
    </citation>
    <scope>NUCLEOTIDE SEQUENCE</scope>
</reference>
<proteinExistence type="predicted"/>
<dbReference type="SFLD" id="SFLDG01067">
    <property type="entry name" value="SPASM/twitch_domain_containing"/>
    <property type="match status" value="1"/>
</dbReference>
<dbReference type="SFLD" id="SFLDS00029">
    <property type="entry name" value="Radical_SAM"/>
    <property type="match status" value="1"/>
</dbReference>
<name>T1CDT6_9ZZZZ</name>
<organism evidence="6">
    <name type="scientific">mine drainage metagenome</name>
    <dbReference type="NCBI Taxonomy" id="410659"/>
    <lineage>
        <taxon>unclassified sequences</taxon>
        <taxon>metagenomes</taxon>
        <taxon>ecological metagenomes</taxon>
    </lineage>
</organism>
<comment type="caution">
    <text evidence="6">The sequence shown here is derived from an EMBL/GenBank/DDBJ whole genome shotgun (WGS) entry which is preliminary data.</text>
</comment>
<keyword evidence="1" id="KW-0949">S-adenosyl-L-methionine</keyword>
<dbReference type="SMART" id="SM00729">
    <property type="entry name" value="Elp3"/>
    <property type="match status" value="1"/>
</dbReference>
<dbReference type="PANTHER" id="PTHR11228:SF34">
    <property type="entry name" value="TUNGSTEN-CONTAINING ALDEHYDE FERREDOXIN OXIDOREDUCTASE COFACTOR MODIFYING PROTEIN"/>
    <property type="match status" value="1"/>
</dbReference>